<evidence type="ECO:0000256" key="1">
    <source>
        <dbReference type="ARBA" id="ARBA00005568"/>
    </source>
</evidence>
<name>A0A1D2J630_PARBR</name>
<keyword evidence="2" id="KW-0479">Metal-binding</keyword>
<dbReference type="InterPro" id="IPR050251">
    <property type="entry name" value="HpcH-HpaI_aldolase"/>
</dbReference>
<dbReference type="VEuPathDB" id="FungiDB:PADG_02847"/>
<dbReference type="InterPro" id="IPR015813">
    <property type="entry name" value="Pyrv/PenolPyrv_kinase-like_dom"/>
</dbReference>
<dbReference type="Pfam" id="PF03328">
    <property type="entry name" value="HpcH_HpaI"/>
    <property type="match status" value="1"/>
</dbReference>
<dbReference type="PANTHER" id="PTHR30502">
    <property type="entry name" value="2-KETO-3-DEOXY-L-RHAMNONATE ALDOLASE"/>
    <property type="match status" value="1"/>
</dbReference>
<dbReference type="InterPro" id="IPR040442">
    <property type="entry name" value="Pyrv_kinase-like_dom_sf"/>
</dbReference>
<dbReference type="GO" id="GO:0046872">
    <property type="term" value="F:metal ion binding"/>
    <property type="evidence" value="ECO:0007669"/>
    <property type="project" value="UniProtKB-KW"/>
</dbReference>
<dbReference type="Gene3D" id="3.20.20.60">
    <property type="entry name" value="Phosphoenolpyruvate-binding domains"/>
    <property type="match status" value="1"/>
</dbReference>
<reference evidence="5 6" key="1">
    <citation type="submission" date="2016-06" db="EMBL/GenBank/DDBJ databases">
        <authorList>
            <person name="Kjaerup R.B."/>
            <person name="Dalgaard T.S."/>
            <person name="Juul-Madsen H.R."/>
        </authorList>
    </citation>
    <scope>NUCLEOTIDE SEQUENCE [LARGE SCALE GENOMIC DNA]</scope>
    <source>
        <strain evidence="5 6">Pb300</strain>
    </source>
</reference>
<comment type="similarity">
    <text evidence="1">Belongs to the HpcH/HpaI aldolase family.</text>
</comment>
<dbReference type="EMBL" id="LZYO01000423">
    <property type="protein sequence ID" value="ODH13776.1"/>
    <property type="molecule type" value="Genomic_DNA"/>
</dbReference>
<accession>A0A1D2J630</accession>
<dbReference type="GO" id="GO:0016832">
    <property type="term" value="F:aldehyde-lyase activity"/>
    <property type="evidence" value="ECO:0007669"/>
    <property type="project" value="TreeGrafter"/>
</dbReference>
<dbReference type="InterPro" id="IPR005000">
    <property type="entry name" value="Aldolase/citrate-lyase_domain"/>
</dbReference>
<dbReference type="SUPFAM" id="SSF51621">
    <property type="entry name" value="Phosphoenolpyruvate/pyruvate domain"/>
    <property type="match status" value="1"/>
</dbReference>
<proteinExistence type="inferred from homology"/>
<gene>
    <name evidence="5" type="ORF">ACO22_06919</name>
</gene>
<evidence type="ECO:0000259" key="4">
    <source>
        <dbReference type="Pfam" id="PF03328"/>
    </source>
</evidence>
<dbReference type="PANTHER" id="PTHR30502:SF0">
    <property type="entry name" value="PHOSPHOENOLPYRUVATE CARBOXYLASE FAMILY PROTEIN"/>
    <property type="match status" value="1"/>
</dbReference>
<protein>
    <recommendedName>
        <fullName evidence="4">HpcH/HpaI aldolase/citrate lyase domain-containing protein</fullName>
    </recommendedName>
</protein>
<evidence type="ECO:0000256" key="3">
    <source>
        <dbReference type="ARBA" id="ARBA00023239"/>
    </source>
</evidence>
<evidence type="ECO:0000256" key="2">
    <source>
        <dbReference type="ARBA" id="ARBA00022723"/>
    </source>
</evidence>
<evidence type="ECO:0000313" key="5">
    <source>
        <dbReference type="EMBL" id="ODH13776.1"/>
    </source>
</evidence>
<comment type="caution">
    <text evidence="5">The sequence shown here is derived from an EMBL/GenBank/DDBJ whole genome shotgun (WGS) entry which is preliminary data.</text>
</comment>
<dbReference type="AlphaFoldDB" id="A0A1D2J630"/>
<keyword evidence="3" id="KW-0456">Lyase</keyword>
<dbReference type="GO" id="GO:0005737">
    <property type="term" value="C:cytoplasm"/>
    <property type="evidence" value="ECO:0007669"/>
    <property type="project" value="TreeGrafter"/>
</dbReference>
<sequence>MQAANRLQTALRTGRGVSFGAWQMLPGINHAQIMARSGFDWICIDTEHGNIAGKESMKKENIGTEGILAICDTVKCFFRDGVGYMLLNSADDELFAIIDAQMHESVAAIAATGVSPVVRIAANESWMVKRALDAGAHGIIVPLLYTVEDAKALVESAKFPPVGKRGFGSPFSMTSFGSISQTDYLFQANDALLTIVQIETKEAFENVEEIAKVPGVDVLLVGPWDLGNNIGRPVTGDFHPDLVAAIERIRKAAIGNGKRAGIFCVSGESAKKYAEQGFQMISVIADVTALSTQLTSSLKTARDGL</sequence>
<dbReference type="Proteomes" id="UP000242814">
    <property type="component" value="Unassembled WGS sequence"/>
</dbReference>
<evidence type="ECO:0000313" key="6">
    <source>
        <dbReference type="Proteomes" id="UP000242814"/>
    </source>
</evidence>
<organism evidence="5 6">
    <name type="scientific">Paracoccidioides brasiliensis</name>
    <dbReference type="NCBI Taxonomy" id="121759"/>
    <lineage>
        <taxon>Eukaryota</taxon>
        <taxon>Fungi</taxon>
        <taxon>Dikarya</taxon>
        <taxon>Ascomycota</taxon>
        <taxon>Pezizomycotina</taxon>
        <taxon>Eurotiomycetes</taxon>
        <taxon>Eurotiomycetidae</taxon>
        <taxon>Onygenales</taxon>
        <taxon>Ajellomycetaceae</taxon>
        <taxon>Paracoccidioides</taxon>
    </lineage>
</organism>
<dbReference type="VEuPathDB" id="FungiDB:PABG_00436"/>
<feature type="domain" description="HpcH/HpaI aldolase/citrate lyase" evidence="4">
    <location>
        <begin position="104"/>
        <end position="288"/>
    </location>
</feature>